<dbReference type="FunFam" id="3.40.50.720:FF:000084">
    <property type="entry name" value="Short-chain dehydrogenase reductase"/>
    <property type="match status" value="1"/>
</dbReference>
<dbReference type="HOGENOM" id="CLU_010194_1_0_6"/>
<dbReference type="SUPFAM" id="SSF51735">
    <property type="entry name" value="NAD(P)-binding Rossmann-fold domains"/>
    <property type="match status" value="1"/>
</dbReference>
<dbReference type="InterPro" id="IPR036291">
    <property type="entry name" value="NAD(P)-bd_dom_sf"/>
</dbReference>
<reference evidence="4" key="1">
    <citation type="journal article" date="2011" name="Appl. Environ. Microbiol.">
        <title>Genomic potential of Marinobacter aquaeolei, a biogeochemical 'opportunitroph'.</title>
        <authorList>
            <person name="Singer E."/>
            <person name="Webb E.A."/>
            <person name="Nelson W.C."/>
            <person name="Heidelberg J.F."/>
            <person name="Ivanova N."/>
            <person name="Pati A."/>
            <person name="Edwards K.J."/>
        </authorList>
    </citation>
    <scope>NUCLEOTIDE SEQUENCE [LARGE SCALE GENOMIC DNA]</scope>
    <source>
        <strain evidence="4">ATCC 700491 / DSM 11845 / VT8</strain>
    </source>
</reference>
<proteinExistence type="inferred from homology"/>
<dbReference type="PANTHER" id="PTHR24321">
    <property type="entry name" value="DEHYDROGENASES, SHORT CHAIN"/>
    <property type="match status" value="1"/>
</dbReference>
<dbReference type="AlphaFoldDB" id="A1U3L9"/>
<dbReference type="Pfam" id="PF13561">
    <property type="entry name" value="adh_short_C2"/>
    <property type="match status" value="1"/>
</dbReference>
<dbReference type="PROSITE" id="PS00061">
    <property type="entry name" value="ADH_SHORT"/>
    <property type="match status" value="1"/>
</dbReference>
<evidence type="ECO:0000256" key="1">
    <source>
        <dbReference type="ARBA" id="ARBA00006484"/>
    </source>
</evidence>
<evidence type="ECO:0000313" key="4">
    <source>
        <dbReference type="Proteomes" id="UP000000998"/>
    </source>
</evidence>
<dbReference type="STRING" id="351348.Maqu_2513"/>
<dbReference type="KEGG" id="maq:Maqu_2513"/>
<dbReference type="InterPro" id="IPR020904">
    <property type="entry name" value="Sc_DH/Rdtase_CS"/>
</dbReference>
<dbReference type="PRINTS" id="PR00080">
    <property type="entry name" value="SDRFAMILY"/>
</dbReference>
<dbReference type="GO" id="GO:0016491">
    <property type="term" value="F:oxidoreductase activity"/>
    <property type="evidence" value="ECO:0007669"/>
    <property type="project" value="UniProtKB-KW"/>
</dbReference>
<dbReference type="eggNOG" id="COG1028">
    <property type="taxonomic scope" value="Bacteria"/>
</dbReference>
<sequence>MTEPKPLEADLERMQKVVLVTGGAKGIGRGIVLHLAAAGWKVAFCDTDQAVGEQLVANAEGEVVFLAGDVASEADVENIISQTVHWGGGLNAVINNAGIADPHTGPIEQLGLEQWQRRMDVNLTGPFLVSKHAVPYLRKARGVIVNMASTRALQSEPDTEAYAATKGGLVALTHALAISLGPEIRVNCISPGWIDTRDWQGSEQAVEHLSEADHQQHPAGRVGRPEDIATLVAYLISSEAGFVTGQNFVVDGGMTRKMIYHE</sequence>
<comment type="similarity">
    <text evidence="1">Belongs to the short-chain dehydrogenases/reductases (SDR) family.</text>
</comment>
<organism evidence="3 4">
    <name type="scientific">Marinobacter nauticus (strain ATCC 700491 / DSM 11845 / VT8)</name>
    <name type="common">Marinobacter aquaeolei</name>
    <dbReference type="NCBI Taxonomy" id="351348"/>
    <lineage>
        <taxon>Bacteria</taxon>
        <taxon>Pseudomonadati</taxon>
        <taxon>Pseudomonadota</taxon>
        <taxon>Gammaproteobacteria</taxon>
        <taxon>Pseudomonadales</taxon>
        <taxon>Marinobacteraceae</taxon>
        <taxon>Marinobacter</taxon>
    </lineage>
</organism>
<dbReference type="Gene3D" id="3.40.50.720">
    <property type="entry name" value="NAD(P)-binding Rossmann-like Domain"/>
    <property type="match status" value="1"/>
</dbReference>
<gene>
    <name evidence="3" type="ordered locus">Maqu_2513</name>
</gene>
<protein>
    <submittedName>
        <fullName evidence="3">Short-chain dehydrogenase/reductase SDR</fullName>
    </submittedName>
</protein>
<dbReference type="RefSeq" id="WP_011785972.1">
    <property type="nucleotide sequence ID" value="NC_008740.1"/>
</dbReference>
<dbReference type="InterPro" id="IPR002347">
    <property type="entry name" value="SDR_fam"/>
</dbReference>
<accession>A1U3L9</accession>
<evidence type="ECO:0000313" key="3">
    <source>
        <dbReference type="EMBL" id="ABM19588.1"/>
    </source>
</evidence>
<name>A1U3L9_MARN8</name>
<dbReference type="Proteomes" id="UP000000998">
    <property type="component" value="Chromosome"/>
</dbReference>
<dbReference type="PANTHER" id="PTHR24321:SF8">
    <property type="entry name" value="ESTRADIOL 17-BETA-DEHYDROGENASE 8-RELATED"/>
    <property type="match status" value="1"/>
</dbReference>
<keyword evidence="2" id="KW-0560">Oxidoreductase</keyword>
<evidence type="ECO:0000256" key="2">
    <source>
        <dbReference type="ARBA" id="ARBA00023002"/>
    </source>
</evidence>
<dbReference type="PRINTS" id="PR00081">
    <property type="entry name" value="GDHRDH"/>
</dbReference>
<dbReference type="NCBIfam" id="NF005559">
    <property type="entry name" value="PRK07231.1"/>
    <property type="match status" value="1"/>
</dbReference>
<dbReference type="EMBL" id="CP000514">
    <property type="protein sequence ID" value="ABM19588.1"/>
    <property type="molecule type" value="Genomic_DNA"/>
</dbReference>